<reference evidence="6 7" key="1">
    <citation type="submission" date="2018-09" db="EMBL/GenBank/DDBJ databases">
        <authorList>
            <person name="Zhu H."/>
        </authorList>
    </citation>
    <scope>NUCLEOTIDE SEQUENCE [LARGE SCALE GENOMIC DNA]</scope>
    <source>
        <strain evidence="6 7">K1S02-61</strain>
    </source>
</reference>
<dbReference type="FunFam" id="1.10.10.10:FF:000001">
    <property type="entry name" value="LysR family transcriptional regulator"/>
    <property type="match status" value="1"/>
</dbReference>
<comment type="similarity">
    <text evidence="1">Belongs to the LysR transcriptional regulatory family.</text>
</comment>
<keyword evidence="7" id="KW-1185">Reference proteome</keyword>
<dbReference type="InterPro" id="IPR005119">
    <property type="entry name" value="LysR_subst-bd"/>
</dbReference>
<dbReference type="SUPFAM" id="SSF46785">
    <property type="entry name" value="Winged helix' DNA-binding domain"/>
    <property type="match status" value="1"/>
</dbReference>
<dbReference type="Gene3D" id="3.40.190.290">
    <property type="match status" value="1"/>
</dbReference>
<dbReference type="Pfam" id="PF00126">
    <property type="entry name" value="HTH_1"/>
    <property type="match status" value="1"/>
</dbReference>
<comment type="caution">
    <text evidence="6">The sequence shown here is derived from an EMBL/GenBank/DDBJ whole genome shotgun (WGS) entry which is preliminary data.</text>
</comment>
<keyword evidence="3" id="KW-0238">DNA-binding</keyword>
<accession>A0A418XGU0</accession>
<dbReference type="InterPro" id="IPR036388">
    <property type="entry name" value="WH-like_DNA-bd_sf"/>
</dbReference>
<feature type="domain" description="HTH lysR-type" evidence="5">
    <location>
        <begin position="1"/>
        <end position="60"/>
    </location>
</feature>
<dbReference type="GO" id="GO:0003700">
    <property type="term" value="F:DNA-binding transcription factor activity"/>
    <property type="evidence" value="ECO:0007669"/>
    <property type="project" value="InterPro"/>
</dbReference>
<dbReference type="PANTHER" id="PTHR30419">
    <property type="entry name" value="HTH-TYPE TRANSCRIPTIONAL REGULATOR YBHD"/>
    <property type="match status" value="1"/>
</dbReference>
<dbReference type="SUPFAM" id="SSF53850">
    <property type="entry name" value="Periplasmic binding protein-like II"/>
    <property type="match status" value="1"/>
</dbReference>
<keyword evidence="2" id="KW-0805">Transcription regulation</keyword>
<dbReference type="GO" id="GO:0005829">
    <property type="term" value="C:cytosol"/>
    <property type="evidence" value="ECO:0007669"/>
    <property type="project" value="TreeGrafter"/>
</dbReference>
<evidence type="ECO:0000256" key="1">
    <source>
        <dbReference type="ARBA" id="ARBA00009437"/>
    </source>
</evidence>
<evidence type="ECO:0000256" key="2">
    <source>
        <dbReference type="ARBA" id="ARBA00023015"/>
    </source>
</evidence>
<name>A0A418XGU0_9BURK</name>
<gene>
    <name evidence="6" type="ORF">D3872_18465</name>
</gene>
<dbReference type="GO" id="GO:0003677">
    <property type="term" value="F:DNA binding"/>
    <property type="evidence" value="ECO:0007669"/>
    <property type="project" value="UniProtKB-KW"/>
</dbReference>
<dbReference type="InterPro" id="IPR000847">
    <property type="entry name" value="LysR_HTH_N"/>
</dbReference>
<dbReference type="InterPro" id="IPR036390">
    <property type="entry name" value="WH_DNA-bd_sf"/>
</dbReference>
<dbReference type="PANTHER" id="PTHR30419:SF8">
    <property type="entry name" value="NITROGEN ASSIMILATION TRANSCRIPTIONAL ACTIVATOR-RELATED"/>
    <property type="match status" value="1"/>
</dbReference>
<evidence type="ECO:0000256" key="3">
    <source>
        <dbReference type="ARBA" id="ARBA00023125"/>
    </source>
</evidence>
<dbReference type="PRINTS" id="PR00039">
    <property type="entry name" value="HTHLYSR"/>
</dbReference>
<organism evidence="6 7">
    <name type="scientific">Massilia cavernae</name>
    <dbReference type="NCBI Taxonomy" id="2320864"/>
    <lineage>
        <taxon>Bacteria</taxon>
        <taxon>Pseudomonadati</taxon>
        <taxon>Pseudomonadota</taxon>
        <taxon>Betaproteobacteria</taxon>
        <taxon>Burkholderiales</taxon>
        <taxon>Oxalobacteraceae</taxon>
        <taxon>Telluria group</taxon>
        <taxon>Massilia</taxon>
    </lineage>
</organism>
<evidence type="ECO:0000256" key="4">
    <source>
        <dbReference type="ARBA" id="ARBA00023163"/>
    </source>
</evidence>
<keyword evidence="4" id="KW-0804">Transcription</keyword>
<dbReference type="Proteomes" id="UP000284006">
    <property type="component" value="Unassembled WGS sequence"/>
</dbReference>
<dbReference type="InterPro" id="IPR050950">
    <property type="entry name" value="HTH-type_LysR_regulators"/>
</dbReference>
<evidence type="ECO:0000259" key="5">
    <source>
        <dbReference type="PROSITE" id="PS50931"/>
    </source>
</evidence>
<dbReference type="Pfam" id="PF03466">
    <property type="entry name" value="LysR_substrate"/>
    <property type="match status" value="1"/>
</dbReference>
<sequence length="312" mass="33971">MIRDLGQLQAFLAVIQHGSVGRAAEALCVTQSALTRIIQRLEEQLGVPLFERHTRGMTLTSYGTVLEPYAAHLVAESANAMGEMAAMRGLRKGVVRVGAVASALETILPEAVDRLLAQWPGLQVNIAEGLTDELAIMLAKNEIDLAVAFLLPETEDMALVSESGWQEGCHIVAALGHPLHARRDLNLTDVVAEKWVLPPKKMGPREEWQQVFLANGIMPPQPAVETRSVSVMRSLVARCGFLSWLPDALISAGGMGEKIRPLMIECAHVPRHFAIYRRRHGILSAPSVKLIEELRHAVKSLATGAAPDSRSE</sequence>
<protein>
    <submittedName>
        <fullName evidence="6">LysR family transcriptional regulator</fullName>
    </submittedName>
</protein>
<dbReference type="PROSITE" id="PS50931">
    <property type="entry name" value="HTH_LYSR"/>
    <property type="match status" value="1"/>
</dbReference>
<proteinExistence type="inferred from homology"/>
<dbReference type="Gene3D" id="1.10.10.10">
    <property type="entry name" value="Winged helix-like DNA-binding domain superfamily/Winged helix DNA-binding domain"/>
    <property type="match status" value="1"/>
</dbReference>
<dbReference type="OrthoDB" id="8437302at2"/>
<dbReference type="EMBL" id="QYUP01000143">
    <property type="protein sequence ID" value="RJG11680.1"/>
    <property type="molecule type" value="Genomic_DNA"/>
</dbReference>
<dbReference type="AlphaFoldDB" id="A0A418XGU0"/>
<evidence type="ECO:0000313" key="7">
    <source>
        <dbReference type="Proteomes" id="UP000284006"/>
    </source>
</evidence>
<dbReference type="RefSeq" id="WP_119812187.1">
    <property type="nucleotide sequence ID" value="NZ_QYUP01000143.1"/>
</dbReference>
<evidence type="ECO:0000313" key="6">
    <source>
        <dbReference type="EMBL" id="RJG11680.1"/>
    </source>
</evidence>